<accession>A0A1G6A5R4</accession>
<keyword evidence="7" id="KW-1185">Reference proteome</keyword>
<dbReference type="STRING" id="617002.SAMN05660653_00173"/>
<dbReference type="PROSITE" id="PS51128">
    <property type="entry name" value="ZF_DKSA_2"/>
    <property type="match status" value="1"/>
</dbReference>
<feature type="domain" description="Zinc finger DksA/TraR C4-type" evidence="5">
    <location>
        <begin position="33"/>
        <end position="64"/>
    </location>
</feature>
<reference evidence="6 7" key="1">
    <citation type="submission" date="2016-10" db="EMBL/GenBank/DDBJ databases">
        <authorList>
            <person name="de Groot N.N."/>
        </authorList>
    </citation>
    <scope>NUCLEOTIDE SEQUENCE [LARGE SCALE GENOMIC DNA]</scope>
    <source>
        <strain evidence="6 7">ASO4-2</strain>
    </source>
</reference>
<organism evidence="6 7">
    <name type="scientific">Desulfonatronum thiosulfatophilum</name>
    <dbReference type="NCBI Taxonomy" id="617002"/>
    <lineage>
        <taxon>Bacteria</taxon>
        <taxon>Pseudomonadati</taxon>
        <taxon>Thermodesulfobacteriota</taxon>
        <taxon>Desulfovibrionia</taxon>
        <taxon>Desulfovibrionales</taxon>
        <taxon>Desulfonatronaceae</taxon>
        <taxon>Desulfonatronum</taxon>
    </lineage>
</organism>
<name>A0A1G6A5R4_9BACT</name>
<evidence type="ECO:0000256" key="3">
    <source>
        <dbReference type="ARBA" id="ARBA00022833"/>
    </source>
</evidence>
<dbReference type="EMBL" id="FMXO01000001">
    <property type="protein sequence ID" value="SDB03777.1"/>
    <property type="molecule type" value="Genomic_DNA"/>
</dbReference>
<keyword evidence="3" id="KW-0862">Zinc</keyword>
<evidence type="ECO:0000256" key="1">
    <source>
        <dbReference type="ARBA" id="ARBA00022723"/>
    </source>
</evidence>
<evidence type="ECO:0000313" key="7">
    <source>
        <dbReference type="Proteomes" id="UP000198771"/>
    </source>
</evidence>
<dbReference type="Pfam" id="PF01258">
    <property type="entry name" value="zf-dskA_traR"/>
    <property type="match status" value="1"/>
</dbReference>
<gene>
    <name evidence="6" type="ORF">SAMN05660653_00173</name>
</gene>
<feature type="zinc finger region" description="dksA C4-type" evidence="4">
    <location>
        <begin position="35"/>
        <end position="59"/>
    </location>
</feature>
<dbReference type="PANTHER" id="PTHR38777">
    <property type="entry name" value="FELS-2 PROPHAGE PROTEIN"/>
    <property type="match status" value="1"/>
</dbReference>
<dbReference type="RefSeq" id="WP_092116259.1">
    <property type="nucleotide sequence ID" value="NZ_FMXO01000001.1"/>
</dbReference>
<proteinExistence type="predicted"/>
<dbReference type="OrthoDB" id="962301at2"/>
<evidence type="ECO:0000259" key="5">
    <source>
        <dbReference type="Pfam" id="PF01258"/>
    </source>
</evidence>
<dbReference type="Proteomes" id="UP000198771">
    <property type="component" value="Unassembled WGS sequence"/>
</dbReference>
<protein>
    <submittedName>
        <fullName evidence="6">Transcriptional regulator, TraR/DksA family</fullName>
    </submittedName>
</protein>
<dbReference type="SUPFAM" id="SSF57716">
    <property type="entry name" value="Glucocorticoid receptor-like (DNA-binding domain)"/>
    <property type="match status" value="1"/>
</dbReference>
<dbReference type="PANTHER" id="PTHR38777:SF1">
    <property type="entry name" value="DNAK SUPPRESSOR PROTEIN"/>
    <property type="match status" value="1"/>
</dbReference>
<sequence length="74" mass="8431">MPDIADDAQSAEEMFLREAMARRTVAGNAESRTHCLDCDDRIPEMRRKLVAGCLRCVDCQTAHEVERFEEGYPL</sequence>
<evidence type="ECO:0000256" key="4">
    <source>
        <dbReference type="PROSITE-ProRule" id="PRU00510"/>
    </source>
</evidence>
<evidence type="ECO:0000313" key="6">
    <source>
        <dbReference type="EMBL" id="SDB03777.1"/>
    </source>
</evidence>
<keyword evidence="1" id="KW-0479">Metal-binding</keyword>
<evidence type="ECO:0000256" key="2">
    <source>
        <dbReference type="ARBA" id="ARBA00022771"/>
    </source>
</evidence>
<dbReference type="AlphaFoldDB" id="A0A1G6A5R4"/>
<dbReference type="InterPro" id="IPR000962">
    <property type="entry name" value="Znf_DskA_TraR"/>
</dbReference>
<dbReference type="GO" id="GO:0008270">
    <property type="term" value="F:zinc ion binding"/>
    <property type="evidence" value="ECO:0007669"/>
    <property type="project" value="UniProtKB-KW"/>
</dbReference>
<keyword evidence="2" id="KW-0863">Zinc-finger</keyword>
<dbReference type="GO" id="GO:1900378">
    <property type="term" value="P:positive regulation of secondary metabolite biosynthetic process"/>
    <property type="evidence" value="ECO:0007669"/>
    <property type="project" value="TreeGrafter"/>
</dbReference>